<evidence type="ECO:0000313" key="2">
    <source>
        <dbReference type="Proteomes" id="UP000002586"/>
    </source>
</evidence>
<sequence>MAMKTLSYAQARPLMKAGDVIAFSGKGHFSEVIKLATRSGVSHVGVVLQTQVMEIESGKFFNQIIESATIRGFSGVSISLLSERLDEYEGDIWWLPIQAKLTENPENHKAFYNFLFQQAKLKKPYDFPQAVQSAVDAMDELPFGLHGPGYNREDFSRFFCSELVAAALERAKIVGTINASEVTPIDLCRWNIYEQDYYLLKQGNPDKPAQSITRFNSMDPALWNL</sequence>
<dbReference type="AlphaFoldDB" id="A0L8A8"/>
<reference evidence="1 2" key="2">
    <citation type="journal article" date="2012" name="Int. J. Syst. Evol. Microbiol.">
        <title>Magnetococcus marinus gen. nov., sp. nov., a marine, magnetotactic bacterium that represents a novel lineage (Magnetococcaceae fam. nov.; Magnetococcales ord. nov.) at the base of the Alphaproteobacteria.</title>
        <authorList>
            <person name="Bazylinski D.A."/>
            <person name="Williams T.J."/>
            <person name="Lefevre C.T."/>
            <person name="Berg R.J."/>
            <person name="Zhang C.L."/>
            <person name="Bowser S.S."/>
            <person name="Dean A.J."/>
            <person name="Beveridge T.J."/>
        </authorList>
    </citation>
    <scope>NUCLEOTIDE SEQUENCE [LARGE SCALE GENOMIC DNA]</scope>
    <source>
        <strain evidence="2">ATCC BAA-1437 / JCM 17883 / MC-1</strain>
    </source>
</reference>
<proteinExistence type="predicted"/>
<dbReference type="Proteomes" id="UP000002586">
    <property type="component" value="Chromosome"/>
</dbReference>
<dbReference type="Gene3D" id="3.90.1720.10">
    <property type="entry name" value="endopeptidase domain like (from Nostoc punctiforme)"/>
    <property type="match status" value="1"/>
</dbReference>
<organism evidence="1 2">
    <name type="scientific">Magnetococcus marinus (strain ATCC BAA-1437 / JCM 17883 / MC-1)</name>
    <dbReference type="NCBI Taxonomy" id="156889"/>
    <lineage>
        <taxon>Bacteria</taxon>
        <taxon>Pseudomonadati</taxon>
        <taxon>Pseudomonadota</taxon>
        <taxon>Magnetococcia</taxon>
        <taxon>Magnetococcales</taxon>
        <taxon>Magnetococcaceae</taxon>
        <taxon>Magnetococcus</taxon>
    </lineage>
</organism>
<dbReference type="HOGENOM" id="CLU_1229189_0_0_5"/>
<dbReference type="OrthoDB" id="95478at2"/>
<evidence type="ECO:0008006" key="3">
    <source>
        <dbReference type="Google" id="ProtNLM"/>
    </source>
</evidence>
<dbReference type="EMBL" id="CP000471">
    <property type="protein sequence ID" value="ABK44201.1"/>
    <property type="molecule type" value="Genomic_DNA"/>
</dbReference>
<keyword evidence="2" id="KW-1185">Reference proteome</keyword>
<dbReference type="RefSeq" id="WP_011713349.1">
    <property type="nucleotide sequence ID" value="NC_008576.1"/>
</dbReference>
<reference evidence="2" key="1">
    <citation type="journal article" date="2009" name="Appl. Environ. Microbiol.">
        <title>Complete genome sequence of the chemolithoautotrophic marine magnetotactic coccus strain MC-1.</title>
        <authorList>
            <person name="Schubbe S."/>
            <person name="Williams T.J."/>
            <person name="Xie G."/>
            <person name="Kiss H.E."/>
            <person name="Brettin T.S."/>
            <person name="Martinez D."/>
            <person name="Ross C.A."/>
            <person name="Schuler D."/>
            <person name="Cox B.L."/>
            <person name="Nealson K.H."/>
            <person name="Bazylinski D.A."/>
        </authorList>
    </citation>
    <scope>NUCLEOTIDE SEQUENCE [LARGE SCALE GENOMIC DNA]</scope>
    <source>
        <strain evidence="2">ATCC BAA-1437 / JCM 17883 / MC-1</strain>
    </source>
</reference>
<evidence type="ECO:0000313" key="1">
    <source>
        <dbReference type="EMBL" id="ABK44201.1"/>
    </source>
</evidence>
<gene>
    <name evidence="1" type="ordered locus">Mmc1_1692</name>
</gene>
<dbReference type="KEGG" id="mgm:Mmc1_1692"/>
<dbReference type="InterPro" id="IPR038765">
    <property type="entry name" value="Papain-like_cys_pep_sf"/>
</dbReference>
<dbReference type="SUPFAM" id="SSF54001">
    <property type="entry name" value="Cysteine proteinases"/>
    <property type="match status" value="1"/>
</dbReference>
<name>A0L8A8_MAGMM</name>
<accession>A0L8A8</accession>
<dbReference type="eggNOG" id="ENOG502Z7UQ">
    <property type="taxonomic scope" value="Bacteria"/>
</dbReference>
<protein>
    <recommendedName>
        <fullName evidence="3">Permuted papain-like amidase YaeF/Yiix C92 family enzyme</fullName>
    </recommendedName>
</protein>